<protein>
    <submittedName>
        <fullName evidence="3">Ribonuclease H-like domain-containing protein</fullName>
    </submittedName>
</protein>
<feature type="region of interest" description="Disordered" evidence="1">
    <location>
        <begin position="444"/>
        <end position="474"/>
    </location>
</feature>
<accession>A0ABQ5J6I3</accession>
<dbReference type="SUPFAM" id="SSF56672">
    <property type="entry name" value="DNA/RNA polymerases"/>
    <property type="match status" value="1"/>
</dbReference>
<reference evidence="3" key="2">
    <citation type="submission" date="2022-01" db="EMBL/GenBank/DDBJ databases">
        <authorList>
            <person name="Yamashiro T."/>
            <person name="Shiraishi A."/>
            <person name="Satake H."/>
            <person name="Nakayama K."/>
        </authorList>
    </citation>
    <scope>NUCLEOTIDE SEQUENCE</scope>
</reference>
<dbReference type="InterPro" id="IPR050951">
    <property type="entry name" value="Retrovirus_Pol_polyprotein"/>
</dbReference>
<gene>
    <name evidence="3" type="ORF">Tco_1123513</name>
</gene>
<feature type="compositionally biased region" description="Acidic residues" evidence="1">
    <location>
        <begin position="463"/>
        <end position="474"/>
    </location>
</feature>
<comment type="caution">
    <text evidence="3">The sequence shown here is derived from an EMBL/GenBank/DDBJ whole genome shotgun (WGS) entry which is preliminary data.</text>
</comment>
<dbReference type="PANTHER" id="PTHR37984:SF5">
    <property type="entry name" value="PROTEIN NYNRIN-LIKE"/>
    <property type="match status" value="1"/>
</dbReference>
<dbReference type="InterPro" id="IPR012337">
    <property type="entry name" value="RNaseH-like_sf"/>
</dbReference>
<evidence type="ECO:0000256" key="1">
    <source>
        <dbReference type="SAM" id="MobiDB-lite"/>
    </source>
</evidence>
<dbReference type="InterPro" id="IPR043502">
    <property type="entry name" value="DNA/RNA_pol_sf"/>
</dbReference>
<sequence>MAEHHAEVMCYEKYIRVPYGNDMLIVQGERSGVKNESRLEVISSIRTQGYIDKGCQVFLVQMMKKEETKDRKWNKKPCYRTIVPNLQGRMTNVDQLQGSSIYSKIDLRSGYHQLRVREEDIPKTAFRTRSGIHVDPAKIEAVKNWASPTTPSEIRQFLGLAGSDKSAHFLPMKETDSIEKLARLYLREAVTRYGIPVSIISDHDSHFTSRVWQSLHKALGIQLDLSTAYHPQTDGQSERTIQMLEDMLRACAKEEPTNFALMIYTSSSSSRLDSEVSTCSKSCIKMYEMLKIQLEDLKVEYNKSMFNLANYKRGLASVEERLVFYKNNEVIFIDQIAVLKSDASFNEAEIIALKFYIEKLKKEKEDNLLKINNYDNATKSLDKVIGSQLVDNNKKGLGYNVVPPPSTGLFAPPIIDLSHSGIEKFKEPEFKGYGVKVDKCVSETSHKEIKKTPDEPIIKNWVSDDEEQDESKPK</sequence>
<dbReference type="InterPro" id="IPR036397">
    <property type="entry name" value="RNaseH_sf"/>
</dbReference>
<dbReference type="Gene3D" id="3.30.70.270">
    <property type="match status" value="1"/>
</dbReference>
<name>A0ABQ5J6I3_9ASTR</name>
<organism evidence="3 4">
    <name type="scientific">Tanacetum coccineum</name>
    <dbReference type="NCBI Taxonomy" id="301880"/>
    <lineage>
        <taxon>Eukaryota</taxon>
        <taxon>Viridiplantae</taxon>
        <taxon>Streptophyta</taxon>
        <taxon>Embryophyta</taxon>
        <taxon>Tracheophyta</taxon>
        <taxon>Spermatophyta</taxon>
        <taxon>Magnoliopsida</taxon>
        <taxon>eudicotyledons</taxon>
        <taxon>Gunneridae</taxon>
        <taxon>Pentapetalae</taxon>
        <taxon>asterids</taxon>
        <taxon>campanulids</taxon>
        <taxon>Asterales</taxon>
        <taxon>Asteraceae</taxon>
        <taxon>Asteroideae</taxon>
        <taxon>Anthemideae</taxon>
        <taxon>Anthemidinae</taxon>
        <taxon>Tanacetum</taxon>
    </lineage>
</organism>
<dbReference type="InterPro" id="IPR043128">
    <property type="entry name" value="Rev_trsase/Diguanyl_cyclase"/>
</dbReference>
<feature type="domain" description="Integrase catalytic" evidence="2">
    <location>
        <begin position="132"/>
        <end position="249"/>
    </location>
</feature>
<evidence type="ECO:0000313" key="3">
    <source>
        <dbReference type="EMBL" id="GJU07083.1"/>
    </source>
</evidence>
<dbReference type="SUPFAM" id="SSF53098">
    <property type="entry name" value="Ribonuclease H-like"/>
    <property type="match status" value="1"/>
</dbReference>
<dbReference type="EMBL" id="BQNB010021504">
    <property type="protein sequence ID" value="GJU07083.1"/>
    <property type="molecule type" value="Genomic_DNA"/>
</dbReference>
<proteinExistence type="predicted"/>
<evidence type="ECO:0000259" key="2">
    <source>
        <dbReference type="PROSITE" id="PS50994"/>
    </source>
</evidence>
<dbReference type="PROSITE" id="PS50994">
    <property type="entry name" value="INTEGRASE"/>
    <property type="match status" value="1"/>
</dbReference>
<evidence type="ECO:0000313" key="4">
    <source>
        <dbReference type="Proteomes" id="UP001151760"/>
    </source>
</evidence>
<dbReference type="Gene3D" id="3.30.420.10">
    <property type="entry name" value="Ribonuclease H-like superfamily/Ribonuclease H"/>
    <property type="match status" value="1"/>
</dbReference>
<feature type="compositionally biased region" description="Basic and acidic residues" evidence="1">
    <location>
        <begin position="444"/>
        <end position="457"/>
    </location>
</feature>
<reference evidence="3" key="1">
    <citation type="journal article" date="2022" name="Int. J. Mol. Sci.">
        <title>Draft Genome of Tanacetum Coccineum: Genomic Comparison of Closely Related Tanacetum-Family Plants.</title>
        <authorList>
            <person name="Yamashiro T."/>
            <person name="Shiraishi A."/>
            <person name="Nakayama K."/>
            <person name="Satake H."/>
        </authorList>
    </citation>
    <scope>NUCLEOTIDE SEQUENCE</scope>
</reference>
<dbReference type="PANTHER" id="PTHR37984">
    <property type="entry name" value="PROTEIN CBG26694"/>
    <property type="match status" value="1"/>
</dbReference>
<dbReference type="Gene3D" id="3.10.10.10">
    <property type="entry name" value="HIV Type 1 Reverse Transcriptase, subunit A, domain 1"/>
    <property type="match status" value="1"/>
</dbReference>
<keyword evidence="4" id="KW-1185">Reference proteome</keyword>
<dbReference type="InterPro" id="IPR001584">
    <property type="entry name" value="Integrase_cat-core"/>
</dbReference>
<dbReference type="Proteomes" id="UP001151760">
    <property type="component" value="Unassembled WGS sequence"/>
</dbReference>